<name>A0A2P5HNQ2_DIAHE</name>
<keyword evidence="1" id="KW-0175">Coiled coil</keyword>
<keyword evidence="3" id="KW-1185">Reference proteome</keyword>
<reference evidence="2" key="1">
    <citation type="submission" date="2017-09" db="EMBL/GenBank/DDBJ databases">
        <title>Polyketide synthases of a Diaporthe helianthi virulent isolate.</title>
        <authorList>
            <person name="Baroncelli R."/>
        </authorList>
    </citation>
    <scope>NUCLEOTIDE SEQUENCE [LARGE SCALE GENOMIC DNA]</scope>
    <source>
        <strain evidence="2">7/96</strain>
    </source>
</reference>
<gene>
    <name evidence="2" type="ORF">DHEL01_v209732</name>
</gene>
<comment type="caution">
    <text evidence="2">The sequence shown here is derived from an EMBL/GenBank/DDBJ whole genome shotgun (WGS) entry which is preliminary data.</text>
</comment>
<evidence type="ECO:0000313" key="3">
    <source>
        <dbReference type="Proteomes" id="UP000094444"/>
    </source>
</evidence>
<organism evidence="2 3">
    <name type="scientific">Diaporthe helianthi</name>
    <dbReference type="NCBI Taxonomy" id="158607"/>
    <lineage>
        <taxon>Eukaryota</taxon>
        <taxon>Fungi</taxon>
        <taxon>Dikarya</taxon>
        <taxon>Ascomycota</taxon>
        <taxon>Pezizomycotina</taxon>
        <taxon>Sordariomycetes</taxon>
        <taxon>Sordariomycetidae</taxon>
        <taxon>Diaporthales</taxon>
        <taxon>Diaporthaceae</taxon>
        <taxon>Diaporthe</taxon>
    </lineage>
</organism>
<dbReference type="Proteomes" id="UP000094444">
    <property type="component" value="Unassembled WGS sequence"/>
</dbReference>
<proteinExistence type="predicted"/>
<dbReference type="InParanoid" id="A0A2P5HNQ2"/>
<accession>A0A2P5HNQ2</accession>
<evidence type="ECO:0000256" key="1">
    <source>
        <dbReference type="SAM" id="Coils"/>
    </source>
</evidence>
<dbReference type="STRING" id="158607.A0A2P5HNQ2"/>
<protein>
    <submittedName>
        <fullName evidence="2">Uncharacterized protein</fullName>
    </submittedName>
</protein>
<feature type="coiled-coil region" evidence="1">
    <location>
        <begin position="62"/>
        <end position="96"/>
    </location>
</feature>
<dbReference type="AlphaFoldDB" id="A0A2P5HNQ2"/>
<dbReference type="OrthoDB" id="4835412at2759"/>
<sequence length="217" mass="25379">MEGLEERYRLLNEEDRKFDEHCHKVQVQAENRLQKAVKAYEIDREAGQKDIDQKELALNESKEALATRQRKHEAEIENLNQKISKLKRLKRGSSKELPTIPYEEVYALARDPGAHHKHWIVEFPKRSGNWYILRCMDHNLNWGKDPLRSARFHLNGKAHGLPNRADLTVEKLGELVGDCDRKKANASNLEYNKFLRKGYKPNKTIRPPRKAQTKKPP</sequence>
<evidence type="ECO:0000313" key="2">
    <source>
        <dbReference type="EMBL" id="POS71879.1"/>
    </source>
</evidence>
<dbReference type="EMBL" id="MAVT02001145">
    <property type="protein sequence ID" value="POS71879.1"/>
    <property type="molecule type" value="Genomic_DNA"/>
</dbReference>